<keyword evidence="2" id="KW-0805">Transcription regulation</keyword>
<dbReference type="InterPro" id="IPR001487">
    <property type="entry name" value="Bromodomain"/>
</dbReference>
<accession>A0A8C4QH97</accession>
<dbReference type="Ensembl" id="ENSEBUT00000015512.1">
    <property type="protein sequence ID" value="ENSEBUP00000014936.1"/>
    <property type="gene ID" value="ENSEBUG00000009417.1"/>
</dbReference>
<keyword evidence="5" id="KW-0539">Nucleus</keyword>
<comment type="subcellular location">
    <subcellularLocation>
        <location evidence="1">Nucleus</location>
    </subcellularLocation>
</comment>
<dbReference type="Pfam" id="PF12024">
    <property type="entry name" value="DUF3512"/>
    <property type="match status" value="1"/>
</dbReference>
<evidence type="ECO:0000256" key="3">
    <source>
        <dbReference type="ARBA" id="ARBA00023117"/>
    </source>
</evidence>
<proteinExistence type="predicted"/>
<dbReference type="InterPro" id="IPR051831">
    <property type="entry name" value="Bromodomain_contain_prot"/>
</dbReference>
<dbReference type="CDD" id="cd05513">
    <property type="entry name" value="Bromo_brd7_like"/>
    <property type="match status" value="1"/>
</dbReference>
<feature type="compositionally biased region" description="Basic and acidic residues" evidence="7">
    <location>
        <begin position="81"/>
        <end position="94"/>
    </location>
</feature>
<evidence type="ECO:0000256" key="7">
    <source>
        <dbReference type="SAM" id="MobiDB-lite"/>
    </source>
</evidence>
<feature type="compositionally biased region" description="Basic residues" evidence="7">
    <location>
        <begin position="69"/>
        <end position="80"/>
    </location>
</feature>
<dbReference type="InterPro" id="IPR021900">
    <property type="entry name" value="DUF3512"/>
</dbReference>
<evidence type="ECO:0000256" key="4">
    <source>
        <dbReference type="ARBA" id="ARBA00023163"/>
    </source>
</evidence>
<reference evidence="9" key="2">
    <citation type="submission" date="2025-09" db="UniProtKB">
        <authorList>
            <consortium name="Ensembl"/>
        </authorList>
    </citation>
    <scope>IDENTIFICATION</scope>
</reference>
<dbReference type="PANTHER" id="PTHR22881">
    <property type="entry name" value="BROMODOMAIN CONTAINING PROTEIN"/>
    <property type="match status" value="1"/>
</dbReference>
<keyword evidence="3 6" id="KW-0103">Bromodomain</keyword>
<keyword evidence="4" id="KW-0804">Transcription</keyword>
<dbReference type="GeneTree" id="ENSGT00950000183170"/>
<dbReference type="GO" id="GO:0006357">
    <property type="term" value="P:regulation of transcription by RNA polymerase II"/>
    <property type="evidence" value="ECO:0007669"/>
    <property type="project" value="TreeGrafter"/>
</dbReference>
<evidence type="ECO:0000313" key="9">
    <source>
        <dbReference type="Ensembl" id="ENSEBUP00000014936.1"/>
    </source>
</evidence>
<dbReference type="AlphaFoldDB" id="A0A8C4QH97"/>
<evidence type="ECO:0000256" key="1">
    <source>
        <dbReference type="ARBA" id="ARBA00004123"/>
    </source>
</evidence>
<dbReference type="SMART" id="SM00297">
    <property type="entry name" value="BROMO"/>
    <property type="match status" value="1"/>
</dbReference>
<dbReference type="GO" id="GO:0005634">
    <property type="term" value="C:nucleus"/>
    <property type="evidence" value="ECO:0007669"/>
    <property type="project" value="UniProtKB-SubCell"/>
</dbReference>
<evidence type="ECO:0000256" key="2">
    <source>
        <dbReference type="ARBA" id="ARBA00023015"/>
    </source>
</evidence>
<evidence type="ECO:0000256" key="5">
    <source>
        <dbReference type="ARBA" id="ARBA00023242"/>
    </source>
</evidence>
<dbReference type="Pfam" id="PF00439">
    <property type="entry name" value="Bromodomain"/>
    <property type="match status" value="1"/>
</dbReference>
<dbReference type="Gene3D" id="1.20.920.10">
    <property type="entry name" value="Bromodomain-like"/>
    <property type="match status" value="1"/>
</dbReference>
<dbReference type="InterPro" id="IPR036427">
    <property type="entry name" value="Bromodomain-like_sf"/>
</dbReference>
<evidence type="ECO:0000313" key="10">
    <source>
        <dbReference type="Proteomes" id="UP000694388"/>
    </source>
</evidence>
<keyword evidence="10" id="KW-1185">Reference proteome</keyword>
<protein>
    <recommendedName>
        <fullName evidence="8">Bromo domain-containing protein</fullName>
    </recommendedName>
</protein>
<sequence>MGRRHKKRKTEKRAHEVLVLPPAVVSDKPDKPALKLVLKVGSALAELSAQSNDGGVYFGDSSDAEVRHSEKKKKKKKKSEKSKEKDRNLTEEDKKRRKEEKRRKRELEQGDEQQEGLRSSSAKRCALEDPVNPSVPLPCAKTADTHQTPLQHLLDHLLQNLQRKDPNGFFAFPVTDVIAPGYSMIIKNPMDFSTMRHKIDSQEYKSVTEFKSNFKLMCDNAMIYNRPETIYYKAAKRLLHTGFRMMSKEKLLGLRNSLGFLQEIDGKTQAVLLGEEAESLPIGSPSHDLSLKPHEQLQKRFSKASKEIPECLLDNEGDGEACSFTDSTAGEHVLALVEHAADEAQDRLARIKPNSKIGFLRQDEDGTTTLGIVNRANPEAIEGEEYHVTLGMLMSKLQTGTSCLQGFKEDKRNRIDPITYLSYGPFSSFAPQYDSTFANLGKNESDLLYSTYGDESSLQYALSIQEYVHGCGDYTTRMVDNLLDILTHGQHSKSHIELEEIREGIHENRGKHENLDTAECSCSAV</sequence>
<dbReference type="Proteomes" id="UP000694388">
    <property type="component" value="Unplaced"/>
</dbReference>
<dbReference type="OMA" id="MEEDNPG"/>
<name>A0A8C4QH97_EPTBU</name>
<dbReference type="PANTHER" id="PTHR22881:SF27">
    <property type="entry name" value="BROMODOMAIN CONTAINING 7_9"/>
    <property type="match status" value="1"/>
</dbReference>
<dbReference type="PROSITE" id="PS50014">
    <property type="entry name" value="BROMODOMAIN_2"/>
    <property type="match status" value="1"/>
</dbReference>
<reference evidence="9" key="1">
    <citation type="submission" date="2025-08" db="UniProtKB">
        <authorList>
            <consortium name="Ensembl"/>
        </authorList>
    </citation>
    <scope>IDENTIFICATION</scope>
</reference>
<dbReference type="PRINTS" id="PR00503">
    <property type="entry name" value="BROMODOMAIN"/>
</dbReference>
<evidence type="ECO:0000259" key="8">
    <source>
        <dbReference type="PROSITE" id="PS50014"/>
    </source>
</evidence>
<feature type="domain" description="Bromo" evidence="8">
    <location>
        <begin position="162"/>
        <end position="232"/>
    </location>
</feature>
<organism evidence="9 10">
    <name type="scientific">Eptatretus burgeri</name>
    <name type="common">Inshore hagfish</name>
    <dbReference type="NCBI Taxonomy" id="7764"/>
    <lineage>
        <taxon>Eukaryota</taxon>
        <taxon>Metazoa</taxon>
        <taxon>Chordata</taxon>
        <taxon>Craniata</taxon>
        <taxon>Vertebrata</taxon>
        <taxon>Cyclostomata</taxon>
        <taxon>Myxini</taxon>
        <taxon>Myxiniformes</taxon>
        <taxon>Myxinidae</taxon>
        <taxon>Eptatretinae</taxon>
        <taxon>Eptatretus</taxon>
    </lineage>
</organism>
<dbReference type="SUPFAM" id="SSF47370">
    <property type="entry name" value="Bromodomain"/>
    <property type="match status" value="1"/>
</dbReference>
<evidence type="ECO:0000256" key="6">
    <source>
        <dbReference type="PROSITE-ProRule" id="PRU00035"/>
    </source>
</evidence>
<feature type="region of interest" description="Disordered" evidence="7">
    <location>
        <begin position="48"/>
        <end position="130"/>
    </location>
</feature>
<feature type="compositionally biased region" description="Basic residues" evidence="7">
    <location>
        <begin position="95"/>
        <end position="104"/>
    </location>
</feature>